<evidence type="ECO:0000313" key="2">
    <source>
        <dbReference type="EMBL" id="MST97637.1"/>
    </source>
</evidence>
<dbReference type="Pfam" id="PF13088">
    <property type="entry name" value="BNR_2"/>
    <property type="match status" value="1"/>
</dbReference>
<dbReference type="EMBL" id="VUNS01000011">
    <property type="protein sequence ID" value="MST97637.1"/>
    <property type="molecule type" value="Genomic_DNA"/>
</dbReference>
<dbReference type="AlphaFoldDB" id="A0A844G1W4"/>
<accession>A0A844G1W4</accession>
<dbReference type="SUPFAM" id="SSF50939">
    <property type="entry name" value="Sialidases"/>
    <property type="match status" value="1"/>
</dbReference>
<feature type="domain" description="Sialidase" evidence="1">
    <location>
        <begin position="45"/>
        <end position="377"/>
    </location>
</feature>
<organism evidence="2 3">
    <name type="scientific">Victivallis lenta</name>
    <dbReference type="NCBI Taxonomy" id="2606640"/>
    <lineage>
        <taxon>Bacteria</taxon>
        <taxon>Pseudomonadati</taxon>
        <taxon>Lentisphaerota</taxon>
        <taxon>Lentisphaeria</taxon>
        <taxon>Victivallales</taxon>
        <taxon>Victivallaceae</taxon>
        <taxon>Victivallis</taxon>
    </lineage>
</organism>
<dbReference type="CDD" id="cd15482">
    <property type="entry name" value="Sialidase_non-viral"/>
    <property type="match status" value="1"/>
</dbReference>
<name>A0A844G1W4_9BACT</name>
<reference evidence="2 3" key="1">
    <citation type="submission" date="2019-08" db="EMBL/GenBank/DDBJ databases">
        <title>In-depth cultivation of the pig gut microbiome towards novel bacterial diversity and tailored functional studies.</title>
        <authorList>
            <person name="Wylensek D."/>
            <person name="Hitch T.C.A."/>
            <person name="Clavel T."/>
        </authorList>
    </citation>
    <scope>NUCLEOTIDE SEQUENCE [LARGE SCALE GENOMIC DNA]</scope>
    <source>
        <strain evidence="2 3">BBE-744-WT-12</strain>
    </source>
</reference>
<protein>
    <submittedName>
        <fullName evidence="2">Exo-alpha-sialidase</fullName>
    </submittedName>
</protein>
<dbReference type="InterPro" id="IPR011040">
    <property type="entry name" value="Sialidase"/>
</dbReference>
<sequence>MNGNDKAELFRTHPDYVIYVPDGRGTGGLPDVANEHFLVFRRGDGTLAAVWTQSGFEGECNQHIVFASSDSRGRVWSPPRIIAGGSPDPATGRGMCSWGFPLVSRSGRIYVLYSKHMGINDIFTHTTGLLHGIFSDDGGESWSAEEAVTLPRTIWDHPDPAVPPNCIVWQKPLRFGDGRYLAGVTRWVSPSRYPGPAEDGWYNDDSVVDFLRFENLDADPDCGDLEITLLTPDEQSLRFPIAGHPERSLVQEPSIVELPDGRLFAVMRSVSGHPVCAQSRDGGEHWSRPEILTYGDGLPPLAHPLSPCPCYRLNETEYLLFFHNHGADFGPWRNHDGRGRRPIYLSLGRFAPGDGQPLRFSAPISLMDSDNVELNRRSDLALYSSFEEVDGRPVLFYPDRKHFLVGRIIGPELLDRAVFP</sequence>
<dbReference type="Proteomes" id="UP000435649">
    <property type="component" value="Unassembled WGS sequence"/>
</dbReference>
<comment type="caution">
    <text evidence="2">The sequence shown here is derived from an EMBL/GenBank/DDBJ whole genome shotgun (WGS) entry which is preliminary data.</text>
</comment>
<proteinExistence type="predicted"/>
<evidence type="ECO:0000313" key="3">
    <source>
        <dbReference type="Proteomes" id="UP000435649"/>
    </source>
</evidence>
<gene>
    <name evidence="2" type="ORF">FYJ85_11370</name>
</gene>
<keyword evidence="3" id="KW-1185">Reference proteome</keyword>
<dbReference type="InterPro" id="IPR036278">
    <property type="entry name" value="Sialidase_sf"/>
</dbReference>
<dbReference type="RefSeq" id="WP_154418653.1">
    <property type="nucleotide sequence ID" value="NZ_CALXOB010000017.1"/>
</dbReference>
<dbReference type="Gene3D" id="2.120.10.10">
    <property type="match status" value="2"/>
</dbReference>
<evidence type="ECO:0000259" key="1">
    <source>
        <dbReference type="Pfam" id="PF13088"/>
    </source>
</evidence>